<keyword evidence="3" id="KW-1185">Reference proteome</keyword>
<proteinExistence type="predicted"/>
<accession>A0A8J2IE35</accession>
<reference evidence="2" key="1">
    <citation type="submission" date="2021-05" db="EMBL/GenBank/DDBJ databases">
        <authorList>
            <person name="Stam R."/>
        </authorList>
    </citation>
    <scope>NUCLEOTIDE SEQUENCE</scope>
    <source>
        <strain evidence="2">CS162</strain>
    </source>
</reference>
<dbReference type="GeneID" id="67012478"/>
<sequence length="212" mass="24155">MDGSCREKCCVYTSLILLSGQPWLFYGVCICSFLNPLLSFLPPTLERLDYTGHNEWYIHLPAILLGLIICVIQVLLLLRQIWPGNKSASDTQRSRIICCFVAILEAVAFLVLIGFFFRHKRVYEDLPWILFAMSLLSFRFFPFMEVYRICRGISNGSQPSLEANLAYSSSSSTVSSDSRKTQRWSLSGGSKIDRKMTELWISGKVETSEQQV</sequence>
<dbReference type="OrthoDB" id="10623090at2759"/>
<feature type="transmembrane region" description="Helical" evidence="1">
    <location>
        <begin position="23"/>
        <end position="41"/>
    </location>
</feature>
<feature type="transmembrane region" description="Helical" evidence="1">
    <location>
        <begin position="96"/>
        <end position="116"/>
    </location>
</feature>
<dbReference type="EMBL" id="CAJRGZ010000038">
    <property type="protein sequence ID" value="CAG5190098.1"/>
    <property type="molecule type" value="Genomic_DNA"/>
</dbReference>
<keyword evidence="1" id="KW-0812">Transmembrane</keyword>
<evidence type="ECO:0000313" key="2">
    <source>
        <dbReference type="EMBL" id="CAG5190098.1"/>
    </source>
</evidence>
<evidence type="ECO:0000313" key="3">
    <source>
        <dbReference type="Proteomes" id="UP000676310"/>
    </source>
</evidence>
<dbReference type="Proteomes" id="UP000676310">
    <property type="component" value="Unassembled WGS sequence"/>
</dbReference>
<protein>
    <submittedName>
        <fullName evidence="2">Uncharacterized protein</fullName>
    </submittedName>
</protein>
<gene>
    <name evidence="2" type="ORF">ALTATR162_LOCUS12129</name>
</gene>
<dbReference type="RefSeq" id="XP_043175710.1">
    <property type="nucleotide sequence ID" value="XM_043319775.1"/>
</dbReference>
<comment type="caution">
    <text evidence="2">The sequence shown here is derived from an EMBL/GenBank/DDBJ whole genome shotgun (WGS) entry which is preliminary data.</text>
</comment>
<feature type="transmembrane region" description="Helical" evidence="1">
    <location>
        <begin position="56"/>
        <end position="76"/>
    </location>
</feature>
<feature type="transmembrane region" description="Helical" evidence="1">
    <location>
        <begin position="128"/>
        <end position="147"/>
    </location>
</feature>
<keyword evidence="1" id="KW-1133">Transmembrane helix</keyword>
<name>A0A8J2IE35_9PLEO</name>
<evidence type="ECO:0000256" key="1">
    <source>
        <dbReference type="SAM" id="Phobius"/>
    </source>
</evidence>
<keyword evidence="1" id="KW-0472">Membrane</keyword>
<organism evidence="2 3">
    <name type="scientific">Alternaria atra</name>
    <dbReference type="NCBI Taxonomy" id="119953"/>
    <lineage>
        <taxon>Eukaryota</taxon>
        <taxon>Fungi</taxon>
        <taxon>Dikarya</taxon>
        <taxon>Ascomycota</taxon>
        <taxon>Pezizomycotina</taxon>
        <taxon>Dothideomycetes</taxon>
        <taxon>Pleosporomycetidae</taxon>
        <taxon>Pleosporales</taxon>
        <taxon>Pleosporineae</taxon>
        <taxon>Pleosporaceae</taxon>
        <taxon>Alternaria</taxon>
        <taxon>Alternaria sect. Ulocladioides</taxon>
    </lineage>
</organism>
<dbReference type="AlphaFoldDB" id="A0A8J2IE35"/>